<keyword evidence="2" id="KW-0812">Transmembrane</keyword>
<reference evidence="6" key="1">
    <citation type="submission" date="2011-07" db="EMBL/GenBank/DDBJ databases">
        <authorList>
            <consortium name="Caenorhabditis brenneri Sequencing and Analysis Consortium"/>
            <person name="Wilson R.K."/>
        </authorList>
    </citation>
    <scope>NUCLEOTIDE SEQUENCE [LARGE SCALE GENOMIC DNA]</scope>
    <source>
        <strain evidence="6">PB2801</strain>
    </source>
</reference>
<keyword evidence="6" id="KW-1185">Reference proteome</keyword>
<dbReference type="InterPro" id="IPR003125">
    <property type="entry name" value="WSN"/>
</dbReference>
<dbReference type="Pfam" id="PF02206">
    <property type="entry name" value="WSN"/>
    <property type="match status" value="1"/>
</dbReference>
<sequence length="997" mass="108114">MRIWTGISAILVALCTKLALTSSIEYPELAFVKSISQNEDTKTAIDRLSSVSRIITAVSILRGLSDASIPADAVISELLNLGSINLASLENFDKSKVDAFIEKLKSTNMAGDGKVERGIIDMKTIKESWITWKKAPELPDKTAYGELAKIKSLDVEGLKSKISTVETSNKKLKQFSSLSDQDVASLKTSLKSVTDALNSVKGNTDLKKTADLLKRWKKLSSVVHVFQLYNVLPRLTNIRQDKETELLSNIEALRNLESLESGPIFEAINSIISSRFIFHPTDRQHTTGFVNGFEDMQKLENDVKDEWVTNLFAAFPNLNKVLTLSTLNEPMMNLDTKWKSLASQSTYTSMKKIDSLRTLLGTASKIPSKNEVMSELSLLKNCFSAHVASATTDVLITSMNSVGTLSRKIIAFNDIDALSQQNKVVGIVDQFSKNTNPDDVRKLEEFFASLEPKLKILTNGLKIKDEVEKIESSSVTVTDFENDKDILDYETSFKCFADASFEKLATSVRITTQVRNIKSTKVLDDVKAAVAAVAGTSENLKKVRESVTDLAKKEESKALEDMDGFKTYSKSFGDAVNVLVSIMMASMKGKEFESMLLKGSLIEGAVGSLNVNEIETKFRKDWGNFAETANQVSKLFGAIREWQNGLNILKDVKFDSMNTLFSNLAGMPDVDLHTEKRLAAVESDNVNVIANIKTLREDFIKDLLVVSQLDLQFSRFKSAVADMPETMKQVSGVLNGGNSTSVETSTEAAGWSWLEWGGVGGGTIFAFAVVIVFIIMCWRDCCGLRTKTIGLCRKPPKKDNRGTGGDSMEKGGKASRSSSKTSTTKTSTPSSSASNLTDGTANRSSSNASMATTSSSGISIDGNANRGGQRGAPQTPRVEPGGAPGTNGGAGGSGGGQQVQQVQHQAAPLQNAVQNGAGNNVNAQQSNSTTASTTHDNSTVPPIRYLNDGVDQAEDDPNLDLTTRPTGAGEGPDDITGQYNTLDEIKTEFSEKGPKKN</sequence>
<feature type="domain" description="Domain of unknown function WSN" evidence="4">
    <location>
        <begin position="39"/>
        <end position="107"/>
    </location>
</feature>
<keyword evidence="2" id="KW-0472">Membrane</keyword>
<feature type="transmembrane region" description="Helical" evidence="2">
    <location>
        <begin position="753"/>
        <end position="778"/>
    </location>
</feature>
<dbReference type="PANTHER" id="PTHR31227:SF1">
    <property type="entry name" value="DOMAIN OF UNKNOWN FUNCTION WSN DOMAIN-CONTAINING PROTEIN"/>
    <property type="match status" value="1"/>
</dbReference>
<dbReference type="Proteomes" id="UP000008068">
    <property type="component" value="Unassembled WGS sequence"/>
</dbReference>
<dbReference type="AlphaFoldDB" id="G0NSF6"/>
<dbReference type="eggNOG" id="ENOG502SZZP">
    <property type="taxonomic scope" value="Eukaryota"/>
</dbReference>
<feature type="chain" id="PRO_5003405371" description="Domain of unknown function WSN domain-containing protein" evidence="3">
    <location>
        <begin position="24"/>
        <end position="997"/>
    </location>
</feature>
<feature type="compositionally biased region" description="Low complexity" evidence="1">
    <location>
        <begin position="898"/>
        <end position="934"/>
    </location>
</feature>
<dbReference type="STRING" id="135651.G0NSF6"/>
<dbReference type="InParanoid" id="G0NSF6"/>
<organism evidence="6">
    <name type="scientific">Caenorhabditis brenneri</name>
    <name type="common">Nematode worm</name>
    <dbReference type="NCBI Taxonomy" id="135651"/>
    <lineage>
        <taxon>Eukaryota</taxon>
        <taxon>Metazoa</taxon>
        <taxon>Ecdysozoa</taxon>
        <taxon>Nematoda</taxon>
        <taxon>Chromadorea</taxon>
        <taxon>Rhabditida</taxon>
        <taxon>Rhabditina</taxon>
        <taxon>Rhabditomorpha</taxon>
        <taxon>Rhabditoidea</taxon>
        <taxon>Rhabditidae</taxon>
        <taxon>Peloderinae</taxon>
        <taxon>Caenorhabditis</taxon>
    </lineage>
</organism>
<evidence type="ECO:0000256" key="3">
    <source>
        <dbReference type="SAM" id="SignalP"/>
    </source>
</evidence>
<feature type="region of interest" description="Disordered" evidence="1">
    <location>
        <begin position="792"/>
        <end position="997"/>
    </location>
</feature>
<name>G0NSF6_CAEBE</name>
<dbReference type="EMBL" id="GL379938">
    <property type="protein sequence ID" value="EGT36800.1"/>
    <property type="molecule type" value="Genomic_DNA"/>
</dbReference>
<feature type="compositionally biased region" description="Low complexity" evidence="1">
    <location>
        <begin position="814"/>
        <end position="856"/>
    </location>
</feature>
<evidence type="ECO:0000313" key="5">
    <source>
        <dbReference type="EMBL" id="EGT36800.1"/>
    </source>
</evidence>
<accession>G0NSF6</accession>
<feature type="compositionally biased region" description="Gly residues" evidence="1">
    <location>
        <begin position="882"/>
        <end position="897"/>
    </location>
</feature>
<evidence type="ECO:0000313" key="6">
    <source>
        <dbReference type="Proteomes" id="UP000008068"/>
    </source>
</evidence>
<keyword evidence="3" id="KW-0732">Signal</keyword>
<dbReference type="PANTHER" id="PTHR31227">
    <property type="entry name" value="PROTEIN CBG15697"/>
    <property type="match status" value="1"/>
</dbReference>
<evidence type="ECO:0000256" key="1">
    <source>
        <dbReference type="SAM" id="MobiDB-lite"/>
    </source>
</evidence>
<feature type="signal peptide" evidence="3">
    <location>
        <begin position="1"/>
        <end position="23"/>
    </location>
</feature>
<dbReference type="HOGENOM" id="CLU_010019_0_0_1"/>
<dbReference type="FunCoup" id="G0NSF6">
    <property type="interactions" value="2"/>
</dbReference>
<protein>
    <recommendedName>
        <fullName evidence="4">Domain of unknown function WSN domain-containing protein</fullName>
    </recommendedName>
</protein>
<gene>
    <name evidence="5" type="ORF">CAEBREN_13425</name>
</gene>
<evidence type="ECO:0000259" key="4">
    <source>
        <dbReference type="SMART" id="SM00453"/>
    </source>
</evidence>
<evidence type="ECO:0000256" key="2">
    <source>
        <dbReference type="SAM" id="Phobius"/>
    </source>
</evidence>
<proteinExistence type="predicted"/>
<keyword evidence="2" id="KW-1133">Transmembrane helix</keyword>
<dbReference type="OrthoDB" id="5876120at2759"/>
<feature type="compositionally biased region" description="Basic and acidic residues" evidence="1">
    <location>
        <begin position="983"/>
        <end position="997"/>
    </location>
</feature>
<dbReference type="OMA" id="MINIHEV"/>
<dbReference type="SMART" id="SM00453">
    <property type="entry name" value="WSN"/>
    <property type="match status" value="1"/>
</dbReference>
<feature type="compositionally biased region" description="Basic and acidic residues" evidence="1">
    <location>
        <begin position="797"/>
        <end position="812"/>
    </location>
</feature>